<dbReference type="Gene3D" id="3.40.50.80">
    <property type="entry name" value="Nucleotide-binding domain of ferredoxin-NADP reductase (FNR) module"/>
    <property type="match status" value="1"/>
</dbReference>
<dbReference type="Gene3D" id="3.40.50.360">
    <property type="match status" value="1"/>
</dbReference>
<dbReference type="SUPFAM" id="SSF63380">
    <property type="entry name" value="Riboflavin synthase domain-like"/>
    <property type="match status" value="1"/>
</dbReference>
<evidence type="ECO:0000313" key="5">
    <source>
        <dbReference type="EMBL" id="MFD0990301.1"/>
    </source>
</evidence>
<dbReference type="Pfam" id="PF00175">
    <property type="entry name" value="NAD_binding_1"/>
    <property type="match status" value="1"/>
</dbReference>
<protein>
    <submittedName>
        <fullName evidence="5">PepSY domain-containing protein</fullName>
    </submittedName>
</protein>
<dbReference type="InterPro" id="IPR029039">
    <property type="entry name" value="Flavoprotein-like_sf"/>
</dbReference>
<dbReference type="InterPro" id="IPR001433">
    <property type="entry name" value="OxRdtase_FAD/NAD-bd"/>
</dbReference>
<dbReference type="EMBL" id="JBHTJI010000001">
    <property type="protein sequence ID" value="MFD0990301.1"/>
    <property type="molecule type" value="Genomic_DNA"/>
</dbReference>
<comment type="caution">
    <text evidence="5">The sequence shown here is derived from an EMBL/GenBank/DDBJ whole genome shotgun (WGS) entry which is preliminary data.</text>
</comment>
<keyword evidence="2" id="KW-0472">Membrane</keyword>
<organism evidence="5 6">
    <name type="scientific">Mariniflexile jejuense</name>
    <dbReference type="NCBI Taxonomy" id="1173582"/>
    <lineage>
        <taxon>Bacteria</taxon>
        <taxon>Pseudomonadati</taxon>
        <taxon>Bacteroidota</taxon>
        <taxon>Flavobacteriia</taxon>
        <taxon>Flavobacteriales</taxon>
        <taxon>Flavobacteriaceae</taxon>
        <taxon>Mariniflexile</taxon>
    </lineage>
</organism>
<dbReference type="InterPro" id="IPR008333">
    <property type="entry name" value="Cbr1-like_FAD-bd_dom"/>
</dbReference>
<dbReference type="PANTHER" id="PTHR19384">
    <property type="entry name" value="NITRIC OXIDE SYNTHASE-RELATED"/>
    <property type="match status" value="1"/>
</dbReference>
<dbReference type="RefSeq" id="WP_379925906.1">
    <property type="nucleotide sequence ID" value="NZ_JBHTJI010000001.1"/>
</dbReference>
<feature type="transmembrane region" description="Helical" evidence="2">
    <location>
        <begin position="172"/>
        <end position="197"/>
    </location>
</feature>
<evidence type="ECO:0000256" key="2">
    <source>
        <dbReference type="SAM" id="Phobius"/>
    </source>
</evidence>
<name>A0ABW3JJ43_9FLAO</name>
<dbReference type="SUPFAM" id="SSF52218">
    <property type="entry name" value="Flavoproteins"/>
    <property type="match status" value="1"/>
</dbReference>
<dbReference type="PROSITE" id="PS51384">
    <property type="entry name" value="FAD_FR"/>
    <property type="match status" value="1"/>
</dbReference>
<dbReference type="InterPro" id="IPR017927">
    <property type="entry name" value="FAD-bd_FR_type"/>
</dbReference>
<dbReference type="PRINTS" id="PR00371">
    <property type="entry name" value="FPNCR"/>
</dbReference>
<dbReference type="Pfam" id="PF03929">
    <property type="entry name" value="PepSY_TM"/>
    <property type="match status" value="1"/>
</dbReference>
<dbReference type="SUPFAM" id="SSF52343">
    <property type="entry name" value="Ferredoxin reductase-like, C-terminal NADP-linked domain"/>
    <property type="match status" value="1"/>
</dbReference>
<keyword evidence="6" id="KW-1185">Reference proteome</keyword>
<dbReference type="Pfam" id="PF00970">
    <property type="entry name" value="FAD_binding_6"/>
    <property type="match status" value="1"/>
</dbReference>
<dbReference type="InterPro" id="IPR008254">
    <property type="entry name" value="Flavodoxin/NO_synth"/>
</dbReference>
<feature type="domain" description="Flavodoxin-like" evidence="3">
    <location>
        <begin position="341"/>
        <end position="479"/>
    </location>
</feature>
<dbReference type="Pfam" id="PF00258">
    <property type="entry name" value="Flavodoxin_1"/>
    <property type="match status" value="1"/>
</dbReference>
<evidence type="ECO:0000313" key="6">
    <source>
        <dbReference type="Proteomes" id="UP001597061"/>
    </source>
</evidence>
<proteinExistence type="predicted"/>
<keyword evidence="2" id="KW-1133">Transmembrane helix</keyword>
<keyword evidence="2" id="KW-0812">Transmembrane</keyword>
<feature type="transmembrane region" description="Helical" evidence="2">
    <location>
        <begin position="130"/>
        <end position="151"/>
    </location>
</feature>
<feature type="transmembrane region" description="Helical" evidence="2">
    <location>
        <begin position="298"/>
        <end position="323"/>
    </location>
</feature>
<accession>A0ABW3JJ43</accession>
<feature type="domain" description="FAD-binding FR-type" evidence="4">
    <location>
        <begin position="494"/>
        <end position="593"/>
    </location>
</feature>
<reference evidence="6" key="1">
    <citation type="journal article" date="2019" name="Int. J. Syst. Evol. Microbiol.">
        <title>The Global Catalogue of Microorganisms (GCM) 10K type strain sequencing project: providing services to taxonomists for standard genome sequencing and annotation.</title>
        <authorList>
            <consortium name="The Broad Institute Genomics Platform"/>
            <consortium name="The Broad Institute Genome Sequencing Center for Infectious Disease"/>
            <person name="Wu L."/>
            <person name="Ma J."/>
        </authorList>
    </citation>
    <scope>NUCLEOTIDE SEQUENCE [LARGE SCALE GENOMIC DNA]</scope>
    <source>
        <strain evidence="6">CCUG 62414</strain>
    </source>
</reference>
<dbReference type="PROSITE" id="PS50902">
    <property type="entry name" value="FLAVODOXIN_LIKE"/>
    <property type="match status" value="1"/>
</dbReference>
<feature type="transmembrane region" description="Helical" evidence="2">
    <location>
        <begin position="12"/>
        <end position="33"/>
    </location>
</feature>
<dbReference type="InterPro" id="IPR039261">
    <property type="entry name" value="FNR_nucleotide-bd"/>
</dbReference>
<evidence type="ECO:0000259" key="3">
    <source>
        <dbReference type="PROSITE" id="PS50902"/>
    </source>
</evidence>
<dbReference type="InterPro" id="IPR005625">
    <property type="entry name" value="PepSY-ass_TM"/>
</dbReference>
<evidence type="ECO:0000256" key="1">
    <source>
        <dbReference type="ARBA" id="ARBA00022630"/>
    </source>
</evidence>
<sequence>MSISIWRYSHLALAVSSFIFIFLASVTGIILAFQPISNNLQPYKVANFEEITLAEVLDGIKQNYDEVLDLQIDANGFVLIDAIDMEGEMVNGYINPSTGEYLSERIETSKFFQWVTNFHRSLFLKGIGRFFVGLCSFLLFLIAISGLILILKRQRGIKQFFSKIVNDNFNQYWHVVLGRLSLIPIIIITITGVYLSLEKFDLLPNEKTKHQIDFESLSEIPKLQIKDFELFKNTKLSDVKQVEFPFSNDVEDYYTIKLKDKEVVVNQFTGKVLSEINYPLVTLFSSLSFNLHTGSGSILWSIILAIACVNILFFIYSGFAMTLKRRASKLKNKYKKDACKYIILVGSENGSTLSFANALHRQLLNIGETSHITELNKYAIFEKAEHLIIITATYGQGEAPTNANKFLKRLETIKQVQPFTFSVVGFGSLAYPDFCQFAFDVDKALLNTNGNQLLEPFTIHDKSYDAFYQFTKQFGEKVGLQISISKNKLTAKPNQNKKLKVVSKTEVEANVDNTFLLTLKPKKIHKFTSGDLLAVYPKSDYRERLYSIGKVNGNIQLSIKYYKNGLGSNYLNDFKINEKFKARIIQNSAFHFPKKASRVILIANGTGIAPYLGMLHQNKRTETHLYFGLRTQASFSMYSNQINAFLQQKKLTKSNLVLSQEAKKQYVQDALSLDAAFVAQTLYNGGVVMICGSLAMQKGVLSVLESICVKYNNKPLSYYQNNQQLKMDCY</sequence>
<dbReference type="Proteomes" id="UP001597061">
    <property type="component" value="Unassembled WGS sequence"/>
</dbReference>
<evidence type="ECO:0000259" key="4">
    <source>
        <dbReference type="PROSITE" id="PS51384"/>
    </source>
</evidence>
<dbReference type="InterPro" id="IPR017938">
    <property type="entry name" value="Riboflavin_synthase-like_b-brl"/>
</dbReference>
<gene>
    <name evidence="5" type="ORF">ACFQ1R_09350</name>
</gene>
<dbReference type="InterPro" id="IPR001709">
    <property type="entry name" value="Flavoprot_Pyr_Nucl_cyt_Rdtase"/>
</dbReference>
<keyword evidence="1" id="KW-0285">Flavoprotein</keyword>